<evidence type="ECO:0000313" key="1">
    <source>
        <dbReference type="EMBL" id="TMQ71651.1"/>
    </source>
</evidence>
<name>A0A538U6Z1_UNCEI</name>
<sequence length="222" mass="22703">MSASGVEQWTTDGVLVSGAAGAQQAPVVVSDGLSGAIVAWKDVRTGAADIYARRVQANGSPAWTVDGVAVCLAAGDQDQPAAVSDGSGGVLLAWRDHRGATADIYAQRVTNAGTASWATDGVAVCSAVGDQEPPATVPDGTGGMILAWGDGRLTGNSDVFAQRVNGSGAAQWAANGVSLCGATGNRRRRGLGGPARRERRHLCPAREWRGGGDVDGQRRRRV</sequence>
<organism evidence="1 2">
    <name type="scientific">Eiseniibacteriota bacterium</name>
    <dbReference type="NCBI Taxonomy" id="2212470"/>
    <lineage>
        <taxon>Bacteria</taxon>
        <taxon>Candidatus Eiseniibacteriota</taxon>
    </lineage>
</organism>
<dbReference type="EMBL" id="VBPA01000110">
    <property type="protein sequence ID" value="TMQ71651.1"/>
    <property type="molecule type" value="Genomic_DNA"/>
</dbReference>
<evidence type="ECO:0000313" key="2">
    <source>
        <dbReference type="Proteomes" id="UP000319836"/>
    </source>
</evidence>
<dbReference type="Proteomes" id="UP000319836">
    <property type="component" value="Unassembled WGS sequence"/>
</dbReference>
<proteinExistence type="predicted"/>
<protein>
    <submittedName>
        <fullName evidence="1">Uncharacterized protein</fullName>
    </submittedName>
</protein>
<gene>
    <name evidence="1" type="ORF">E6K80_04965</name>
</gene>
<comment type="caution">
    <text evidence="1">The sequence shown here is derived from an EMBL/GenBank/DDBJ whole genome shotgun (WGS) entry which is preliminary data.</text>
</comment>
<dbReference type="AlphaFoldDB" id="A0A538U6Z1"/>
<accession>A0A538U6Z1</accession>
<reference evidence="1 2" key="1">
    <citation type="journal article" date="2019" name="Nat. Microbiol.">
        <title>Mediterranean grassland soil C-N compound turnover is dependent on rainfall and depth, and is mediated by genomically divergent microorganisms.</title>
        <authorList>
            <person name="Diamond S."/>
            <person name="Andeer P.F."/>
            <person name="Li Z."/>
            <person name="Crits-Christoph A."/>
            <person name="Burstein D."/>
            <person name="Anantharaman K."/>
            <person name="Lane K.R."/>
            <person name="Thomas B.C."/>
            <person name="Pan C."/>
            <person name="Northen T.R."/>
            <person name="Banfield J.F."/>
        </authorList>
    </citation>
    <scope>NUCLEOTIDE SEQUENCE [LARGE SCALE GENOMIC DNA]</scope>
    <source>
        <strain evidence="1">WS_10</strain>
    </source>
</reference>